<dbReference type="OMA" id="TQNTHPD"/>
<dbReference type="InterPro" id="IPR039367">
    <property type="entry name" value="Och1-like"/>
</dbReference>
<evidence type="ECO:0000256" key="2">
    <source>
        <dbReference type="SAM" id="Phobius"/>
    </source>
</evidence>
<dbReference type="HOGENOM" id="CLU_022381_3_1_1"/>
<comment type="similarity">
    <text evidence="1">Belongs to the glycosyltransferase 32 family.</text>
</comment>
<feature type="transmembrane region" description="Helical" evidence="2">
    <location>
        <begin position="7"/>
        <end position="25"/>
    </location>
</feature>
<dbReference type="EMBL" id="KE721204">
    <property type="protein sequence ID" value="ERF71466.1"/>
    <property type="molecule type" value="Genomic_DNA"/>
</dbReference>
<dbReference type="PANTHER" id="PTHR31834">
    <property type="entry name" value="INITIATION-SPECIFIC ALPHA-1,6-MANNOSYLTRANSFERASE"/>
    <property type="match status" value="1"/>
</dbReference>
<dbReference type="Proteomes" id="UP000019373">
    <property type="component" value="Unassembled WGS sequence"/>
</dbReference>
<dbReference type="GeneID" id="19235516"/>
<evidence type="ECO:0000256" key="1">
    <source>
        <dbReference type="ARBA" id="ARBA00009003"/>
    </source>
</evidence>
<dbReference type="GO" id="GO:0000136">
    <property type="term" value="C:mannan polymerase complex"/>
    <property type="evidence" value="ECO:0007669"/>
    <property type="project" value="TreeGrafter"/>
</dbReference>
<reference evidence="4" key="1">
    <citation type="journal article" date="2014" name="BMC Genomics">
        <title>Genome characteristics reveal the impact of lichenization on lichen-forming fungus Endocarpon pusillum Hedwig (Verrucariales, Ascomycota).</title>
        <authorList>
            <person name="Wang Y.-Y."/>
            <person name="Liu B."/>
            <person name="Zhang X.-Y."/>
            <person name="Zhou Q.-M."/>
            <person name="Zhang T."/>
            <person name="Li H."/>
            <person name="Yu Y.-F."/>
            <person name="Zhang X.-L."/>
            <person name="Hao X.-Y."/>
            <person name="Wang M."/>
            <person name="Wang L."/>
            <person name="Wei J.-C."/>
        </authorList>
    </citation>
    <scope>NUCLEOTIDE SEQUENCE [LARGE SCALE GENOMIC DNA]</scope>
    <source>
        <strain evidence="4">Z07020 / HMAS-L-300199</strain>
    </source>
</reference>
<dbReference type="OrthoDB" id="409543at2759"/>
<dbReference type="GO" id="GO:0000009">
    <property type="term" value="F:alpha-1,6-mannosyltransferase activity"/>
    <property type="evidence" value="ECO:0007669"/>
    <property type="project" value="InterPro"/>
</dbReference>
<dbReference type="Gene3D" id="3.90.550.20">
    <property type="match status" value="1"/>
</dbReference>
<dbReference type="Pfam" id="PF04488">
    <property type="entry name" value="Gly_transf_sug"/>
    <property type="match status" value="1"/>
</dbReference>
<dbReference type="AlphaFoldDB" id="U1GI30"/>
<evidence type="ECO:0008006" key="5">
    <source>
        <dbReference type="Google" id="ProtNLM"/>
    </source>
</evidence>
<dbReference type="SUPFAM" id="SSF53448">
    <property type="entry name" value="Nucleotide-diphospho-sugar transferases"/>
    <property type="match status" value="1"/>
</dbReference>
<keyword evidence="4" id="KW-1185">Reference proteome</keyword>
<evidence type="ECO:0000313" key="4">
    <source>
        <dbReference type="Proteomes" id="UP000019373"/>
    </source>
</evidence>
<proteinExistence type="inferred from homology"/>
<name>U1GI30_ENDPU</name>
<evidence type="ECO:0000313" key="3">
    <source>
        <dbReference type="EMBL" id="ERF71466.1"/>
    </source>
</evidence>
<dbReference type="RefSeq" id="XP_007802675.1">
    <property type="nucleotide sequence ID" value="XM_007804484.1"/>
</dbReference>
<dbReference type="eggNOG" id="ENOG502SPPM">
    <property type="taxonomic scope" value="Eukaryota"/>
</dbReference>
<keyword evidence="2" id="KW-0812">Transmembrane</keyword>
<accession>U1GI30</accession>
<dbReference type="GO" id="GO:0006487">
    <property type="term" value="P:protein N-linked glycosylation"/>
    <property type="evidence" value="ECO:0007669"/>
    <property type="project" value="TreeGrafter"/>
</dbReference>
<protein>
    <recommendedName>
        <fullName evidence="5">Initiation-specific alpha-1,6-mannosyltransferase</fullName>
    </recommendedName>
</protein>
<dbReference type="InterPro" id="IPR007577">
    <property type="entry name" value="GlycoTrfase_DXD_sugar-bd_CS"/>
</dbReference>
<gene>
    <name evidence="3" type="ORF">EPUS_00455</name>
</gene>
<organism evidence="3 4">
    <name type="scientific">Endocarpon pusillum (strain Z07020 / HMAS-L-300199)</name>
    <name type="common">Lichen-forming fungus</name>
    <dbReference type="NCBI Taxonomy" id="1263415"/>
    <lineage>
        <taxon>Eukaryota</taxon>
        <taxon>Fungi</taxon>
        <taxon>Dikarya</taxon>
        <taxon>Ascomycota</taxon>
        <taxon>Pezizomycotina</taxon>
        <taxon>Eurotiomycetes</taxon>
        <taxon>Chaetothyriomycetidae</taxon>
        <taxon>Verrucariales</taxon>
        <taxon>Verrucariaceae</taxon>
        <taxon>Endocarpon</taxon>
    </lineage>
</organism>
<keyword evidence="2" id="KW-0472">Membrane</keyword>
<sequence length="404" mass="47059">MPRTDRRWRNLVFLTLLLYLLYNYFPSPPKWENNRSANRPAPTREQTTKPEFLYHSHFRQNPDVTLENQLEQALLNIENRALLPEARGTVKKIWQTGPEDAEEREYDCRRWQEQNSGWEYKYLTDRDGLDFVQSLNSIPSLTEIYTNYPVSILRADLLRYLLLWYNGGFYADIDVHPIQPIEFCNSLNPLFTEHYHNISLAVSIEIDEPYASTAMKKQWHWSRTYGFIQYTLYAPRRFSPFLRRAIVRVIAHSVRHNRASSGFFHGPRYSEEDILEVTGPGMFTDAVLDVLSESLPQEHDLMSASVKADETAGEIKRDDRARVTWAPFHHLKEPLWIDGKAGRGQSAEGEGEAESVSGLLVLPINVWGNGQRHSGAEMFDSKEACVNHRFGRTWKKGWWEYIFG</sequence>
<keyword evidence="2" id="KW-1133">Transmembrane helix</keyword>
<dbReference type="InterPro" id="IPR029044">
    <property type="entry name" value="Nucleotide-diphossugar_trans"/>
</dbReference>
<dbReference type="PANTHER" id="PTHR31834:SF9">
    <property type="entry name" value="INITIATION-SPECIFIC ALPHA-1,6-MANNOSYLTRANSFERASE"/>
    <property type="match status" value="1"/>
</dbReference>